<feature type="region of interest" description="Disordered" evidence="1">
    <location>
        <begin position="200"/>
        <end position="220"/>
    </location>
</feature>
<dbReference type="InterPro" id="IPR046359">
    <property type="entry name" value="Aftin-like"/>
</dbReference>
<feature type="compositionally biased region" description="Acidic residues" evidence="1">
    <location>
        <begin position="31"/>
        <end position="42"/>
    </location>
</feature>
<dbReference type="PANTHER" id="PTHR16156">
    <property type="entry name" value="AFTIPHILIN A-RELATED"/>
    <property type="match status" value="1"/>
</dbReference>
<feature type="region of interest" description="Disordered" evidence="1">
    <location>
        <begin position="1"/>
        <end position="63"/>
    </location>
</feature>
<accession>A0A0N5BRS9</accession>
<dbReference type="STRING" id="174720.A0A0N5BRS9"/>
<dbReference type="WBParaSite" id="SPAL_0000857400.1">
    <property type="protein sequence ID" value="SPAL_0000857400.1"/>
    <property type="gene ID" value="SPAL_0000857400"/>
</dbReference>
<organism evidence="2 3">
    <name type="scientific">Strongyloides papillosus</name>
    <name type="common">Intestinal threadworm</name>
    <dbReference type="NCBI Taxonomy" id="174720"/>
    <lineage>
        <taxon>Eukaryota</taxon>
        <taxon>Metazoa</taxon>
        <taxon>Ecdysozoa</taxon>
        <taxon>Nematoda</taxon>
        <taxon>Chromadorea</taxon>
        <taxon>Rhabditida</taxon>
        <taxon>Tylenchina</taxon>
        <taxon>Panagrolaimomorpha</taxon>
        <taxon>Strongyloidoidea</taxon>
        <taxon>Strongyloididae</taxon>
        <taxon>Strongyloides</taxon>
    </lineage>
</organism>
<sequence length="360" mass="40257">MENDFAAVETTVDNDNCIEKSNEQNGVGNVDDNDDEFGDFADFESAPQPEAPSDPWGEHETNNTAENFGDFEEFQSPSQIEVINPQINLPSLEELLSDNSIFNEEEEEVNHNDNSDVTVKIYDLLKECDREDIEMSKNNNLYTNIWKDLRIVEETRALGFSLAKSQSYNSFLGALQMNAKKVVPNTLDFLTSLTLSTEVDGKNESQENGTPDVEKCSSQKDIPPASFDWEKSGLENPIIDCSYGTSSTDLLDYDSFFNSKEESCSVENPTYSLQNDLYAFGLVSSKNENNDSIETMTNINEILQNVSQKKTGNDVVEGEDTITYDSLTPEGKTLYNSLPDYSFMLSNVLVFPSKGKGNFN</sequence>
<evidence type="ECO:0000256" key="1">
    <source>
        <dbReference type="SAM" id="MobiDB-lite"/>
    </source>
</evidence>
<evidence type="ECO:0000313" key="2">
    <source>
        <dbReference type="Proteomes" id="UP000046392"/>
    </source>
</evidence>
<dbReference type="AlphaFoldDB" id="A0A0N5BRS9"/>
<dbReference type="PANTHER" id="PTHR16156:SF10">
    <property type="entry name" value="AFTIPHILIN-RELATED"/>
    <property type="match status" value="1"/>
</dbReference>
<evidence type="ECO:0000313" key="3">
    <source>
        <dbReference type="WBParaSite" id="SPAL_0000857400.1"/>
    </source>
</evidence>
<protein>
    <submittedName>
        <fullName evidence="3">Clathrin_bdg domain-containing protein</fullName>
    </submittedName>
</protein>
<proteinExistence type="predicted"/>
<keyword evidence="2" id="KW-1185">Reference proteome</keyword>
<dbReference type="GO" id="GO:0032588">
    <property type="term" value="C:trans-Golgi network membrane"/>
    <property type="evidence" value="ECO:0007669"/>
    <property type="project" value="InterPro"/>
</dbReference>
<dbReference type="GO" id="GO:0030121">
    <property type="term" value="C:AP-1 adaptor complex"/>
    <property type="evidence" value="ECO:0007669"/>
    <property type="project" value="TreeGrafter"/>
</dbReference>
<reference evidence="3" key="1">
    <citation type="submission" date="2017-02" db="UniProtKB">
        <authorList>
            <consortium name="WormBaseParasite"/>
        </authorList>
    </citation>
    <scope>IDENTIFICATION</scope>
</reference>
<dbReference type="GO" id="GO:0030276">
    <property type="term" value="F:clathrin binding"/>
    <property type="evidence" value="ECO:0007669"/>
    <property type="project" value="InterPro"/>
</dbReference>
<dbReference type="Proteomes" id="UP000046392">
    <property type="component" value="Unplaced"/>
</dbReference>
<name>A0A0N5BRS9_STREA</name>